<proteinExistence type="inferred from homology"/>
<evidence type="ECO:0000256" key="1">
    <source>
        <dbReference type="RuleBase" id="RU000356"/>
    </source>
</evidence>
<dbReference type="SUPFAM" id="SSF46458">
    <property type="entry name" value="Globin-like"/>
    <property type="match status" value="1"/>
</dbReference>
<dbReference type="GeneID" id="20078630"/>
<dbReference type="EMBL" id="KI913953">
    <property type="protein sequence ID" value="ETW09145.1"/>
    <property type="molecule type" value="Genomic_DNA"/>
</dbReference>
<name>A0A024UT61_9STRA</name>
<keyword evidence="1" id="KW-0349">Heme</keyword>
<dbReference type="InterPro" id="IPR009050">
    <property type="entry name" value="Globin-like_sf"/>
</dbReference>
<sequence>MGISSSRRDGSSVAPISCLPPSAMDVYIDDMAGFPYGVAGQDQVEHYMPPQFPLVPYLTSSRIALCRQSWAVLHAASTPTMKKHGRPGIVLVYEEFFYRLIERDMTMTRVFPTAKKRGEVLIRAIQFILSSNADTPQDIANVATRCRYLGHRHRSFPNIRPHHFATYTLTCVEVIMFWLGDLATPEVGAAWSNTVGFILKHLLEPYLHDATDPYECHQNTSIPAVREVIEARLEADCETTSASTHTKSTPDVRKTSAWGAVRSSAVAKPAPKITGIAVTSLILNEARKARERSCSPLNIP</sequence>
<dbReference type="GO" id="GO:0005344">
    <property type="term" value="F:oxygen carrier activity"/>
    <property type="evidence" value="ECO:0007669"/>
    <property type="project" value="UniProtKB-KW"/>
</dbReference>
<keyword evidence="1" id="KW-0408">Iron</keyword>
<dbReference type="RefSeq" id="XP_008862950.1">
    <property type="nucleotide sequence ID" value="XM_008864728.1"/>
</dbReference>
<keyword evidence="1" id="KW-0479">Metal-binding</keyword>
<keyword evidence="1" id="KW-0813">Transport</keyword>
<dbReference type="AlphaFoldDB" id="A0A024UT61"/>
<comment type="similarity">
    <text evidence="1">Belongs to the globin family.</text>
</comment>
<reference evidence="3" key="1">
    <citation type="submission" date="2013-12" db="EMBL/GenBank/DDBJ databases">
        <title>The Genome Sequence of Aphanomyces invadans NJM9701.</title>
        <authorList>
            <consortium name="The Broad Institute Genomics Platform"/>
            <person name="Russ C."/>
            <person name="Tyler B."/>
            <person name="van West P."/>
            <person name="Dieguez-Uribeondo J."/>
            <person name="Young S.K."/>
            <person name="Zeng Q."/>
            <person name="Gargeya S."/>
            <person name="Fitzgerald M."/>
            <person name="Abouelleil A."/>
            <person name="Alvarado L."/>
            <person name="Chapman S.B."/>
            <person name="Gainer-Dewar J."/>
            <person name="Goldberg J."/>
            <person name="Griggs A."/>
            <person name="Gujja S."/>
            <person name="Hansen M."/>
            <person name="Howarth C."/>
            <person name="Imamovic A."/>
            <person name="Ireland A."/>
            <person name="Larimer J."/>
            <person name="McCowan C."/>
            <person name="Murphy C."/>
            <person name="Pearson M."/>
            <person name="Poon T.W."/>
            <person name="Priest M."/>
            <person name="Roberts A."/>
            <person name="Saif S."/>
            <person name="Shea T."/>
            <person name="Sykes S."/>
            <person name="Wortman J."/>
            <person name="Nusbaum C."/>
            <person name="Birren B."/>
        </authorList>
    </citation>
    <scope>NUCLEOTIDE SEQUENCE [LARGE SCALE GENOMIC DNA]</scope>
    <source>
        <strain evidence="3">NJM9701</strain>
    </source>
</reference>
<protein>
    <recommendedName>
        <fullName evidence="2">Globin domain-containing protein</fullName>
    </recommendedName>
</protein>
<dbReference type="InterPro" id="IPR012292">
    <property type="entry name" value="Globin/Proto"/>
</dbReference>
<feature type="domain" description="Globin" evidence="2">
    <location>
        <begin position="95"/>
        <end position="199"/>
    </location>
</feature>
<dbReference type="InterPro" id="IPR044399">
    <property type="entry name" value="Mb-like_M"/>
</dbReference>
<evidence type="ECO:0000259" key="2">
    <source>
        <dbReference type="Pfam" id="PF00042"/>
    </source>
</evidence>
<dbReference type="VEuPathDB" id="FungiDB:H310_01580"/>
<keyword evidence="1" id="KW-0561">Oxygen transport</keyword>
<dbReference type="GO" id="GO:0020037">
    <property type="term" value="F:heme binding"/>
    <property type="evidence" value="ECO:0007669"/>
    <property type="project" value="InterPro"/>
</dbReference>
<dbReference type="OrthoDB" id="75935at2759"/>
<dbReference type="CDD" id="cd01040">
    <property type="entry name" value="Mb-like"/>
    <property type="match status" value="1"/>
</dbReference>
<accession>A0A024UT61</accession>
<gene>
    <name evidence="3" type="ORF">H310_01580</name>
</gene>
<dbReference type="Gene3D" id="1.10.490.10">
    <property type="entry name" value="Globins"/>
    <property type="match status" value="1"/>
</dbReference>
<organism evidence="3">
    <name type="scientific">Aphanomyces invadans</name>
    <dbReference type="NCBI Taxonomy" id="157072"/>
    <lineage>
        <taxon>Eukaryota</taxon>
        <taxon>Sar</taxon>
        <taxon>Stramenopiles</taxon>
        <taxon>Oomycota</taxon>
        <taxon>Saprolegniomycetes</taxon>
        <taxon>Saprolegniales</taxon>
        <taxon>Verrucalvaceae</taxon>
        <taxon>Aphanomyces</taxon>
    </lineage>
</organism>
<dbReference type="GO" id="GO:0019825">
    <property type="term" value="F:oxygen binding"/>
    <property type="evidence" value="ECO:0007669"/>
    <property type="project" value="InterPro"/>
</dbReference>
<dbReference type="InterPro" id="IPR000971">
    <property type="entry name" value="Globin"/>
</dbReference>
<evidence type="ECO:0000313" key="3">
    <source>
        <dbReference type="EMBL" id="ETW09145.1"/>
    </source>
</evidence>
<dbReference type="Pfam" id="PF00042">
    <property type="entry name" value="Globin"/>
    <property type="match status" value="1"/>
</dbReference>